<dbReference type="Proteomes" id="UP000324222">
    <property type="component" value="Unassembled WGS sequence"/>
</dbReference>
<keyword evidence="2" id="KW-1133">Transmembrane helix</keyword>
<evidence type="ECO:0000313" key="3">
    <source>
        <dbReference type="EMBL" id="MPC57761.1"/>
    </source>
</evidence>
<feature type="transmembrane region" description="Helical" evidence="2">
    <location>
        <begin position="21"/>
        <end position="40"/>
    </location>
</feature>
<evidence type="ECO:0000256" key="2">
    <source>
        <dbReference type="SAM" id="Phobius"/>
    </source>
</evidence>
<reference evidence="3 4" key="1">
    <citation type="submission" date="2019-05" db="EMBL/GenBank/DDBJ databases">
        <title>Another draft genome of Portunus trituberculatus and its Hox gene families provides insights of decapod evolution.</title>
        <authorList>
            <person name="Jeong J.-H."/>
            <person name="Song I."/>
            <person name="Kim S."/>
            <person name="Choi T."/>
            <person name="Kim D."/>
            <person name="Ryu S."/>
            <person name="Kim W."/>
        </authorList>
    </citation>
    <scope>NUCLEOTIDE SEQUENCE [LARGE SCALE GENOMIC DNA]</scope>
    <source>
        <tissue evidence="3">Muscle</tissue>
    </source>
</reference>
<keyword evidence="2" id="KW-0812">Transmembrane</keyword>
<dbReference type="EMBL" id="VSRR010015059">
    <property type="protein sequence ID" value="MPC57761.1"/>
    <property type="molecule type" value="Genomic_DNA"/>
</dbReference>
<name>A0A5B7GCL9_PORTR</name>
<accession>A0A5B7GCL9</accession>
<organism evidence="3 4">
    <name type="scientific">Portunus trituberculatus</name>
    <name type="common">Swimming crab</name>
    <name type="synonym">Neptunus trituberculatus</name>
    <dbReference type="NCBI Taxonomy" id="210409"/>
    <lineage>
        <taxon>Eukaryota</taxon>
        <taxon>Metazoa</taxon>
        <taxon>Ecdysozoa</taxon>
        <taxon>Arthropoda</taxon>
        <taxon>Crustacea</taxon>
        <taxon>Multicrustacea</taxon>
        <taxon>Malacostraca</taxon>
        <taxon>Eumalacostraca</taxon>
        <taxon>Eucarida</taxon>
        <taxon>Decapoda</taxon>
        <taxon>Pleocyemata</taxon>
        <taxon>Brachyura</taxon>
        <taxon>Eubrachyura</taxon>
        <taxon>Portunoidea</taxon>
        <taxon>Portunidae</taxon>
        <taxon>Portuninae</taxon>
        <taxon>Portunus</taxon>
    </lineage>
</organism>
<dbReference type="AlphaFoldDB" id="A0A5B7GCL9"/>
<evidence type="ECO:0000256" key="1">
    <source>
        <dbReference type="SAM" id="MobiDB-lite"/>
    </source>
</evidence>
<comment type="caution">
    <text evidence="3">The sequence shown here is derived from an EMBL/GenBank/DDBJ whole genome shotgun (WGS) entry which is preliminary data.</text>
</comment>
<keyword evidence="2" id="KW-0472">Membrane</keyword>
<feature type="region of interest" description="Disordered" evidence="1">
    <location>
        <begin position="49"/>
        <end position="75"/>
    </location>
</feature>
<proteinExistence type="predicted"/>
<evidence type="ECO:0000313" key="4">
    <source>
        <dbReference type="Proteomes" id="UP000324222"/>
    </source>
</evidence>
<sequence length="75" mass="8414">MNKVGGIRGQGRKLRKERDVFLAKGNLVFLPLASVVLVRFSGEKSGLEQQKRLNKKAHLDARSRAGPREIDKRMG</sequence>
<protein>
    <submittedName>
        <fullName evidence="3">Uncharacterized protein</fullName>
    </submittedName>
</protein>
<keyword evidence="4" id="KW-1185">Reference proteome</keyword>
<gene>
    <name evidence="3" type="ORF">E2C01_051748</name>
</gene>